<dbReference type="EMBL" id="JX515788">
    <property type="protein sequence ID" value="AFX59562.1"/>
    <property type="molecule type" value="Genomic_DNA"/>
</dbReference>
<evidence type="ECO:0000313" key="3">
    <source>
        <dbReference type="EMBL" id="ATU83577.1"/>
    </source>
</evidence>
<gene>
    <name evidence="2" type="ORF">wssv_01850</name>
</gene>
<keyword evidence="1" id="KW-0472">Membrane</keyword>
<dbReference type="Proteomes" id="UP000267516">
    <property type="component" value="Segment"/>
</dbReference>
<keyword evidence="1" id="KW-0812">Transmembrane</keyword>
<evidence type="ECO:0000256" key="1">
    <source>
        <dbReference type="SAM" id="Phobius"/>
    </source>
</evidence>
<accession>K7XB16</accession>
<dbReference type="EMBL" id="MF768985">
    <property type="protein sequence ID" value="ATU83577.1"/>
    <property type="molecule type" value="Genomic_DNA"/>
</dbReference>
<reference evidence="2" key="1">
    <citation type="submission" date="2012-08" db="EMBL/GenBank/DDBJ databases">
        <title>Cassytha pubescens and C. glabella (Lauraceae) are not disjunctly distributed between Australia and the Ryukyu Archipelago of Japan - evidence from morphological and molecular data.</title>
        <authorList>
            <person name="Kokubugata G."/>
            <person name="Nakamura K."/>
            <person name="Forster P.I."/>
            <person name="Wilson G.W."/>
            <person name="Holland A.E."/>
            <person name="Hirayama Y."/>
            <person name="Yokota M."/>
        </authorList>
    </citation>
    <scope>NUCLEOTIDE SEQUENCE</scope>
    <source>
        <strain evidence="2">K-LV1</strain>
    </source>
</reference>
<keyword evidence="1" id="KW-1133">Transmembrane helix</keyword>
<protein>
    <submittedName>
        <fullName evidence="3">ORF1103</fullName>
    </submittedName>
    <submittedName>
        <fullName evidence="2">Wsv185</fullName>
    </submittedName>
</protein>
<sequence length="117" mass="13026">MFVIAEKVIFTMWLMIRYNDDEPAQRAAFTEAIPSSISSFLSKRVPITCITSLGLKISAPSGRFPNNSSRFSSEPKNTGMVLLHKSPSLPVVNSHMAVVFCFLSWILMFAIKISINV</sequence>
<reference evidence="4" key="2">
    <citation type="submission" date="2012-08" db="EMBL/GenBank/DDBJ databases">
        <authorList>
            <person name="Choi T.-J."/>
        </authorList>
    </citation>
    <scope>NUCLEOTIDE SEQUENCE [LARGE SCALE GENOMIC DNA]</scope>
    <source>
        <strain evidence="4">K-LV1</strain>
    </source>
</reference>
<dbReference type="Proteomes" id="UP000277283">
    <property type="component" value="Segment"/>
</dbReference>
<proteinExistence type="predicted"/>
<reference evidence="3" key="3">
    <citation type="journal article" date="2018" name="Aquaculture">
        <title>Complete genome sequence of a white spot syndrome virus associated with a disease incursion in Australia.</title>
        <authorList>
            <person name="Oakey J."/>
            <person name="Smith C.S."/>
        </authorList>
    </citation>
    <scope>NUCLEOTIDE SEQUENCE [LARGE SCALE GENOMIC DNA]</scope>
    <source>
        <strain evidence="3">WSSV-AU</strain>
    </source>
</reference>
<organism evidence="2 4">
    <name type="scientific">White spot syndrome virus</name>
    <dbReference type="NCBI Taxonomy" id="342409"/>
    <lineage>
        <taxon>Viruses</taxon>
        <taxon>Viruses incertae sedis</taxon>
        <taxon>Naldaviricetes</taxon>
        <taxon>Nimaviridae</taxon>
        <taxon>Whispovirus</taxon>
    </lineage>
</organism>
<evidence type="ECO:0000313" key="4">
    <source>
        <dbReference type="Proteomes" id="UP000277283"/>
    </source>
</evidence>
<evidence type="ECO:0000313" key="2">
    <source>
        <dbReference type="EMBL" id="AFX59562.1"/>
    </source>
</evidence>
<name>K7XB16_9VIRU</name>
<feature type="transmembrane region" description="Helical" evidence="1">
    <location>
        <begin position="92"/>
        <end position="111"/>
    </location>
</feature>